<feature type="transmembrane region" description="Helical" evidence="5">
    <location>
        <begin position="91"/>
        <end position="112"/>
    </location>
</feature>
<protein>
    <submittedName>
        <fullName evidence="6">DoxX family membrane protein</fullName>
    </submittedName>
</protein>
<dbReference type="RefSeq" id="WP_169606147.1">
    <property type="nucleotide sequence ID" value="NZ_CP051682.1"/>
</dbReference>
<evidence type="ECO:0000313" key="7">
    <source>
        <dbReference type="Proteomes" id="UP000503278"/>
    </source>
</evidence>
<dbReference type="Proteomes" id="UP000503278">
    <property type="component" value="Chromosome"/>
</dbReference>
<dbReference type="InterPro" id="IPR032808">
    <property type="entry name" value="DoxX"/>
</dbReference>
<reference evidence="6 7" key="1">
    <citation type="submission" date="2020-04" db="EMBL/GenBank/DDBJ databases">
        <title>Genome sequencing of novel species.</title>
        <authorList>
            <person name="Heo J."/>
            <person name="Kim S.-J."/>
            <person name="Kim J.-S."/>
            <person name="Hong S.-B."/>
            <person name="Kwon S.-W."/>
        </authorList>
    </citation>
    <scope>NUCLEOTIDE SEQUENCE [LARGE SCALE GENOMIC DNA]</scope>
    <source>
        <strain evidence="6 7">F39-2</strain>
    </source>
</reference>
<keyword evidence="2 5" id="KW-0812">Transmembrane</keyword>
<evidence type="ECO:0000256" key="1">
    <source>
        <dbReference type="ARBA" id="ARBA00004141"/>
    </source>
</evidence>
<name>A0A7L5DVL3_9SPHI</name>
<accession>A0A7L5DVL3</accession>
<keyword evidence="4 5" id="KW-0472">Membrane</keyword>
<feature type="transmembrane region" description="Helical" evidence="5">
    <location>
        <begin position="59"/>
        <end position="84"/>
    </location>
</feature>
<dbReference type="GO" id="GO:0016020">
    <property type="term" value="C:membrane"/>
    <property type="evidence" value="ECO:0007669"/>
    <property type="project" value="UniProtKB-SubCell"/>
</dbReference>
<gene>
    <name evidence="6" type="ORF">HH214_04175</name>
</gene>
<evidence type="ECO:0000256" key="4">
    <source>
        <dbReference type="ARBA" id="ARBA00023136"/>
    </source>
</evidence>
<evidence type="ECO:0000313" key="6">
    <source>
        <dbReference type="EMBL" id="QJD95130.1"/>
    </source>
</evidence>
<proteinExistence type="predicted"/>
<dbReference type="KEGG" id="mrob:HH214_04175"/>
<keyword evidence="3 5" id="KW-1133">Transmembrane helix</keyword>
<organism evidence="6 7">
    <name type="scientific">Mucilaginibacter robiniae</name>
    <dbReference type="NCBI Taxonomy" id="2728022"/>
    <lineage>
        <taxon>Bacteria</taxon>
        <taxon>Pseudomonadati</taxon>
        <taxon>Bacteroidota</taxon>
        <taxon>Sphingobacteriia</taxon>
        <taxon>Sphingobacteriales</taxon>
        <taxon>Sphingobacteriaceae</taxon>
        <taxon>Mucilaginibacter</taxon>
    </lineage>
</organism>
<feature type="transmembrane region" description="Helical" evidence="5">
    <location>
        <begin position="118"/>
        <end position="141"/>
    </location>
</feature>
<dbReference type="AlphaFoldDB" id="A0A7L5DVL3"/>
<evidence type="ECO:0000256" key="2">
    <source>
        <dbReference type="ARBA" id="ARBA00022692"/>
    </source>
</evidence>
<sequence length="149" mass="16379">MKVLAKIQSWGDQHHPKWLDVFRIILGVVLVWKGVSFILNLHALRFFLIESHIDDKLGLAISISLLAHLIIALHLIGGVCIALGTNTRLCCLLNLPVLIGAVFLVNLQLTLFRPYAEFGLSVVVLLGLICFLVEGNGVLLVKAPKQKAI</sequence>
<keyword evidence="7" id="KW-1185">Reference proteome</keyword>
<dbReference type="Pfam" id="PF07681">
    <property type="entry name" value="DoxX"/>
    <property type="match status" value="1"/>
</dbReference>
<comment type="subcellular location">
    <subcellularLocation>
        <location evidence="1">Membrane</location>
        <topology evidence="1">Multi-pass membrane protein</topology>
    </subcellularLocation>
</comment>
<evidence type="ECO:0000256" key="5">
    <source>
        <dbReference type="SAM" id="Phobius"/>
    </source>
</evidence>
<evidence type="ECO:0000256" key="3">
    <source>
        <dbReference type="ARBA" id="ARBA00022989"/>
    </source>
</evidence>
<feature type="transmembrane region" description="Helical" evidence="5">
    <location>
        <begin position="21"/>
        <end position="39"/>
    </location>
</feature>
<dbReference type="EMBL" id="CP051682">
    <property type="protein sequence ID" value="QJD95130.1"/>
    <property type="molecule type" value="Genomic_DNA"/>
</dbReference>